<keyword evidence="7" id="KW-0067">ATP-binding</keyword>
<keyword evidence="4" id="KW-0808">Transferase</keyword>
<dbReference type="Proteomes" id="UP000265581">
    <property type="component" value="Unassembled WGS sequence"/>
</dbReference>
<dbReference type="InterPro" id="IPR036890">
    <property type="entry name" value="HATPase_C_sf"/>
</dbReference>
<dbReference type="PANTHER" id="PTHR24421:SF10">
    <property type="entry name" value="NITRATE_NITRITE SENSOR PROTEIN NARQ"/>
    <property type="match status" value="1"/>
</dbReference>
<evidence type="ECO:0000256" key="3">
    <source>
        <dbReference type="ARBA" id="ARBA00022553"/>
    </source>
</evidence>
<dbReference type="Gene3D" id="1.20.5.1930">
    <property type="match status" value="1"/>
</dbReference>
<reference evidence="12 13" key="1">
    <citation type="submission" date="2018-08" db="EMBL/GenBank/DDBJ databases">
        <title>Aeromicrobium sp. M2KJ-4, whole genome shotgun sequence.</title>
        <authorList>
            <person name="Tuo L."/>
        </authorList>
    </citation>
    <scope>NUCLEOTIDE SEQUENCE [LARGE SCALE GENOMIC DNA]</scope>
    <source>
        <strain evidence="12 13">M2KJ-4</strain>
    </source>
</reference>
<evidence type="ECO:0000256" key="9">
    <source>
        <dbReference type="SAM" id="Phobius"/>
    </source>
</evidence>
<feature type="transmembrane region" description="Helical" evidence="9">
    <location>
        <begin position="37"/>
        <end position="60"/>
    </location>
</feature>
<evidence type="ECO:0000313" key="12">
    <source>
        <dbReference type="EMBL" id="REK70551.1"/>
    </source>
</evidence>
<evidence type="ECO:0000256" key="5">
    <source>
        <dbReference type="ARBA" id="ARBA00022741"/>
    </source>
</evidence>
<dbReference type="InterPro" id="IPR050482">
    <property type="entry name" value="Sensor_HK_TwoCompSys"/>
</dbReference>
<dbReference type="GO" id="GO:0046983">
    <property type="term" value="F:protein dimerization activity"/>
    <property type="evidence" value="ECO:0007669"/>
    <property type="project" value="InterPro"/>
</dbReference>
<dbReference type="EC" id="2.7.13.3" evidence="2"/>
<accession>A0A371P3Q1</accession>
<dbReference type="SUPFAM" id="SSF55874">
    <property type="entry name" value="ATPase domain of HSP90 chaperone/DNA topoisomerase II/histidine kinase"/>
    <property type="match status" value="1"/>
</dbReference>
<comment type="catalytic activity">
    <reaction evidence="1">
        <text>ATP + protein L-histidine = ADP + protein N-phospho-L-histidine.</text>
        <dbReference type="EC" id="2.7.13.3"/>
    </reaction>
</comment>
<gene>
    <name evidence="12" type="ORF">DX116_15625</name>
</gene>
<comment type="caution">
    <text evidence="12">The sequence shown here is derived from an EMBL/GenBank/DDBJ whole genome shotgun (WGS) entry which is preliminary data.</text>
</comment>
<keyword evidence="9" id="KW-0812">Transmembrane</keyword>
<protein>
    <recommendedName>
        <fullName evidence="2">histidine kinase</fullName>
        <ecNumber evidence="2">2.7.13.3</ecNumber>
    </recommendedName>
</protein>
<name>A0A371P3Q1_9ACTN</name>
<dbReference type="InterPro" id="IPR003594">
    <property type="entry name" value="HATPase_dom"/>
</dbReference>
<dbReference type="RefSeq" id="WP_119705141.1">
    <property type="nucleotide sequence ID" value="NZ_JBHSOI010000002.1"/>
</dbReference>
<feature type="transmembrane region" description="Helical" evidence="9">
    <location>
        <begin position="140"/>
        <end position="163"/>
    </location>
</feature>
<feature type="domain" description="Histidine kinase/HSP90-like ATPase" evidence="10">
    <location>
        <begin position="312"/>
        <end position="405"/>
    </location>
</feature>
<dbReference type="EMBL" id="QUBR01000002">
    <property type="protein sequence ID" value="REK70551.1"/>
    <property type="molecule type" value="Genomic_DNA"/>
</dbReference>
<evidence type="ECO:0000259" key="10">
    <source>
        <dbReference type="Pfam" id="PF02518"/>
    </source>
</evidence>
<feature type="transmembrane region" description="Helical" evidence="9">
    <location>
        <begin position="67"/>
        <end position="85"/>
    </location>
</feature>
<dbReference type="GO" id="GO:0005524">
    <property type="term" value="F:ATP binding"/>
    <property type="evidence" value="ECO:0007669"/>
    <property type="project" value="UniProtKB-KW"/>
</dbReference>
<keyword evidence="6" id="KW-0418">Kinase</keyword>
<evidence type="ECO:0000256" key="2">
    <source>
        <dbReference type="ARBA" id="ARBA00012438"/>
    </source>
</evidence>
<dbReference type="InterPro" id="IPR011712">
    <property type="entry name" value="Sig_transdc_His_kin_sub3_dim/P"/>
</dbReference>
<dbReference type="AlphaFoldDB" id="A0A371P3Q1"/>
<sequence>MSTMRTAAALTGWGVSVLLLAGVGVVASVAPGELPDAAGFGASQLVAGLVAVSVQALVLLRVAASPRLALLAVAAVAPVAAAAGLGVATGVTSVAVLIAAGTVVLTTSWRESAGPLAGAALLVGLGEVVRGLTVDGWTSGAIGTAALQGLGTVSLAVLVGAVVRTRRDTVQARAGRDLALAGEQTALAQAAVARERMAMARELHDIAAHHLSGITVMTGALDRQIDTDPAGAKEAVRQVRQQSTAMLKDLRSLVALLRDAEPGHGTEPETLEGVPALVSAARVAGRDVTLSVLGVAADDLATLPIGPLAQLAAYRTVQESLTNAARHAPGAPCEVVVDARAADAVVIVVHNAAPLAPTATATPSVPGGGFGIVGMRERAELTDARLSVGLDADGGWTVRLTVPLDAT</sequence>
<feature type="domain" description="Signal transduction histidine kinase subgroup 3 dimerisation and phosphoacceptor" evidence="11">
    <location>
        <begin position="195"/>
        <end position="260"/>
    </location>
</feature>
<evidence type="ECO:0000256" key="6">
    <source>
        <dbReference type="ARBA" id="ARBA00022777"/>
    </source>
</evidence>
<evidence type="ECO:0000259" key="11">
    <source>
        <dbReference type="Pfam" id="PF07730"/>
    </source>
</evidence>
<dbReference type="Gene3D" id="3.30.565.10">
    <property type="entry name" value="Histidine kinase-like ATPase, C-terminal domain"/>
    <property type="match status" value="1"/>
</dbReference>
<evidence type="ECO:0000313" key="13">
    <source>
        <dbReference type="Proteomes" id="UP000265581"/>
    </source>
</evidence>
<evidence type="ECO:0000256" key="1">
    <source>
        <dbReference type="ARBA" id="ARBA00000085"/>
    </source>
</evidence>
<proteinExistence type="predicted"/>
<dbReference type="CDD" id="cd16917">
    <property type="entry name" value="HATPase_UhpB-NarQ-NarX-like"/>
    <property type="match status" value="1"/>
</dbReference>
<evidence type="ECO:0000256" key="8">
    <source>
        <dbReference type="ARBA" id="ARBA00023012"/>
    </source>
</evidence>
<dbReference type="GO" id="GO:0000155">
    <property type="term" value="F:phosphorelay sensor kinase activity"/>
    <property type="evidence" value="ECO:0007669"/>
    <property type="project" value="InterPro"/>
</dbReference>
<keyword evidence="9" id="KW-0472">Membrane</keyword>
<dbReference type="Pfam" id="PF07730">
    <property type="entry name" value="HisKA_3"/>
    <property type="match status" value="1"/>
</dbReference>
<keyword evidence="8" id="KW-0902">Two-component regulatory system</keyword>
<evidence type="ECO:0000256" key="7">
    <source>
        <dbReference type="ARBA" id="ARBA00022840"/>
    </source>
</evidence>
<dbReference type="GO" id="GO:0016020">
    <property type="term" value="C:membrane"/>
    <property type="evidence" value="ECO:0007669"/>
    <property type="project" value="InterPro"/>
</dbReference>
<keyword evidence="3" id="KW-0597">Phosphoprotein</keyword>
<evidence type="ECO:0000256" key="4">
    <source>
        <dbReference type="ARBA" id="ARBA00022679"/>
    </source>
</evidence>
<keyword evidence="5" id="KW-0547">Nucleotide-binding</keyword>
<dbReference type="OrthoDB" id="227596at2"/>
<organism evidence="12 13">
    <name type="scientific">Aeromicrobium endophyticum</name>
    <dbReference type="NCBI Taxonomy" id="2292704"/>
    <lineage>
        <taxon>Bacteria</taxon>
        <taxon>Bacillati</taxon>
        <taxon>Actinomycetota</taxon>
        <taxon>Actinomycetes</taxon>
        <taxon>Propionibacteriales</taxon>
        <taxon>Nocardioidaceae</taxon>
        <taxon>Aeromicrobium</taxon>
    </lineage>
</organism>
<dbReference type="PANTHER" id="PTHR24421">
    <property type="entry name" value="NITRATE/NITRITE SENSOR PROTEIN NARX-RELATED"/>
    <property type="match status" value="1"/>
</dbReference>
<keyword evidence="9" id="KW-1133">Transmembrane helix</keyword>
<dbReference type="Pfam" id="PF02518">
    <property type="entry name" value="HATPase_c"/>
    <property type="match status" value="1"/>
</dbReference>
<keyword evidence="13" id="KW-1185">Reference proteome</keyword>